<sequence length="950" mass="109703">MDWLMMNSQMQGTFPGLGSKVGEVYVPSDDCLEILKEMLQKISVEDRTLRTLRRSIGFSQVVKKEILPLLINVKDDRKIIDTSIKVLANLTMPVECLLPIEVMSKTEAGRNTINELNWLLISSKEAFLEPRVTRRIVDHIKDILYKGDELSEEDCETLNDSIVLLRNILHIPNGILIGGEGFSEQNHILWNLFAQNFDKVLIELLTVHGRDEWRTSIAQLIVLLYKDQRVTTLQKFLTLWFESSELSESSEDNESNTSPPGGNSSSSMITSDPTDSSDNSGCDHKPEMKQAGKRKQSIKQQTSKKRDTWDMWIDGDQQMEHSQMSDCGYGTLAENQESISTSSNEDDSLNNRVVKPVHQKPSNMIQKSRFLNGKTQLSQQDKAELKRKKLMKRFRTNIVNIKALLHHTPTEDDITHILKEFTVDFLLKAFGTVITELRNQLLMNQSLDRTHFFWLISYFLKFAVQLEIDLEHIRDVLSLDLISFLTYEGANLCEQFEQVKTQTEYDFSPYLIKIHLIVTSIRELLQAISAYKKIKHNNWEDNEYLDNIHSAISETEDLRCLFVLLLRQFNPTIHSKQYLRDVIVTNHILLTFIENSLLPGSNAVLQNHMKLFVPVEMMRQYGYLLEYFEENGNFVNDCVFTMMHHVAGDLEHVTALFQPTILKTFSIIWESEFQICDDWADLIEFVIHKFINTPRSIPLILHSKEVDVPASNHQKNQWNEENCDNLYWYYMQSANCVDPIGNVINLYTEAGISNKTRIGVIEQLLKQDVINGLQYDELMKKEPISRSVKIENMKEVPQSKDEIEILKEHLIKEEKVGVGFITWLQKVLLETCYAKLFLDKKSNNTLEPVPYYSTILKEAVPIVAWSCEQKGLMQSQVFLLLLHKLGLHLPVDAGKVFARIPSTWSPQTLYKTATRLGPIRQDWKKFDIYSLNINHDSSDDNLNVKTEKDL</sequence>
<evidence type="ECO:0000256" key="3">
    <source>
        <dbReference type="ARBA" id="ARBA00023242"/>
    </source>
</evidence>
<dbReference type="GO" id="GO:0003677">
    <property type="term" value="F:DNA binding"/>
    <property type="evidence" value="ECO:0007669"/>
    <property type="project" value="TreeGrafter"/>
</dbReference>
<dbReference type="AlphaFoldDB" id="A0A9P0GUJ0"/>
<reference evidence="7" key="1">
    <citation type="submission" date="2022-01" db="EMBL/GenBank/DDBJ databases">
        <authorList>
            <person name="King R."/>
        </authorList>
    </citation>
    <scope>NUCLEOTIDE SEQUENCE</scope>
</reference>
<dbReference type="InterPro" id="IPR044998">
    <property type="entry name" value="Timeless"/>
</dbReference>
<comment type="subcellular location">
    <subcellularLocation>
        <location evidence="1">Nucleus</location>
    </subcellularLocation>
</comment>
<dbReference type="GO" id="GO:0048511">
    <property type="term" value="P:rhythmic process"/>
    <property type="evidence" value="ECO:0007669"/>
    <property type="project" value="UniProtKB-KW"/>
</dbReference>
<dbReference type="EMBL" id="OV725077">
    <property type="protein sequence ID" value="CAH1388424.1"/>
    <property type="molecule type" value="Genomic_DNA"/>
</dbReference>
<dbReference type="GO" id="GO:0031298">
    <property type="term" value="C:replication fork protection complex"/>
    <property type="evidence" value="ECO:0007669"/>
    <property type="project" value="TreeGrafter"/>
</dbReference>
<evidence type="ECO:0008006" key="9">
    <source>
        <dbReference type="Google" id="ProtNLM"/>
    </source>
</evidence>
<evidence type="ECO:0000259" key="6">
    <source>
        <dbReference type="Pfam" id="PF05029"/>
    </source>
</evidence>
<feature type="domain" description="Timeless C-terminal" evidence="6">
    <location>
        <begin position="810"/>
        <end position="910"/>
    </location>
</feature>
<evidence type="ECO:0000256" key="4">
    <source>
        <dbReference type="SAM" id="MobiDB-lite"/>
    </source>
</evidence>
<dbReference type="PANTHER" id="PTHR22940">
    <property type="entry name" value="TIMEOUT/TIMELESS-2"/>
    <property type="match status" value="1"/>
</dbReference>
<gene>
    <name evidence="7" type="ORF">NEZAVI_LOCUS56</name>
</gene>
<evidence type="ECO:0000313" key="7">
    <source>
        <dbReference type="EMBL" id="CAH1388424.1"/>
    </source>
</evidence>
<feature type="region of interest" description="Disordered" evidence="4">
    <location>
        <begin position="335"/>
        <end position="382"/>
    </location>
</feature>
<dbReference type="GO" id="GO:0009649">
    <property type="term" value="P:entrainment of circadian clock"/>
    <property type="evidence" value="ECO:0007669"/>
    <property type="project" value="TreeGrafter"/>
</dbReference>
<dbReference type="OrthoDB" id="6429365at2759"/>
<dbReference type="GO" id="GO:0043111">
    <property type="term" value="P:replication fork arrest"/>
    <property type="evidence" value="ECO:0007669"/>
    <property type="project" value="TreeGrafter"/>
</dbReference>
<evidence type="ECO:0000259" key="5">
    <source>
        <dbReference type="Pfam" id="PF04821"/>
    </source>
</evidence>
<accession>A0A9P0GUJ0</accession>
<feature type="region of interest" description="Disordered" evidence="4">
    <location>
        <begin position="248"/>
        <end position="311"/>
    </location>
</feature>
<dbReference type="Proteomes" id="UP001152798">
    <property type="component" value="Chromosome 1"/>
</dbReference>
<protein>
    <recommendedName>
        <fullName evidence="9">Timeless</fullName>
    </recommendedName>
</protein>
<keyword evidence="8" id="KW-1185">Reference proteome</keyword>
<feature type="compositionally biased region" description="Polar residues" evidence="4">
    <location>
        <begin position="268"/>
        <end position="280"/>
    </location>
</feature>
<proteinExistence type="inferred from homology"/>
<evidence type="ECO:0000256" key="2">
    <source>
        <dbReference type="ARBA" id="ARBA00008174"/>
    </source>
</evidence>
<evidence type="ECO:0000256" key="1">
    <source>
        <dbReference type="ARBA" id="ARBA00004123"/>
    </source>
</evidence>
<comment type="similarity">
    <text evidence="2">Belongs to the timeless family.</text>
</comment>
<organism evidence="7 8">
    <name type="scientific">Nezara viridula</name>
    <name type="common">Southern green stink bug</name>
    <name type="synonym">Cimex viridulus</name>
    <dbReference type="NCBI Taxonomy" id="85310"/>
    <lineage>
        <taxon>Eukaryota</taxon>
        <taxon>Metazoa</taxon>
        <taxon>Ecdysozoa</taxon>
        <taxon>Arthropoda</taxon>
        <taxon>Hexapoda</taxon>
        <taxon>Insecta</taxon>
        <taxon>Pterygota</taxon>
        <taxon>Neoptera</taxon>
        <taxon>Paraneoptera</taxon>
        <taxon>Hemiptera</taxon>
        <taxon>Heteroptera</taxon>
        <taxon>Panheteroptera</taxon>
        <taxon>Pentatomomorpha</taxon>
        <taxon>Pentatomoidea</taxon>
        <taxon>Pentatomidae</taxon>
        <taxon>Pentatominae</taxon>
        <taxon>Nezara</taxon>
    </lineage>
</organism>
<dbReference type="Pfam" id="PF04821">
    <property type="entry name" value="TIMELESS"/>
    <property type="match status" value="1"/>
</dbReference>
<feature type="compositionally biased region" description="Basic and acidic residues" evidence="4">
    <location>
        <begin position="281"/>
        <end position="290"/>
    </location>
</feature>
<dbReference type="Pfam" id="PF05029">
    <property type="entry name" value="TIMELESS_C"/>
    <property type="match status" value="1"/>
</dbReference>
<evidence type="ECO:0000313" key="8">
    <source>
        <dbReference type="Proteomes" id="UP001152798"/>
    </source>
</evidence>
<feature type="compositionally biased region" description="Low complexity" evidence="4">
    <location>
        <begin position="255"/>
        <end position="267"/>
    </location>
</feature>
<dbReference type="InterPro" id="IPR006906">
    <property type="entry name" value="Timeless_N"/>
</dbReference>
<dbReference type="InterPro" id="IPR007725">
    <property type="entry name" value="TIMELESS_C"/>
</dbReference>
<feature type="domain" description="Timeless N-terminal" evidence="5">
    <location>
        <begin position="24"/>
        <end position="273"/>
    </location>
</feature>
<dbReference type="GO" id="GO:0006281">
    <property type="term" value="P:DNA repair"/>
    <property type="evidence" value="ECO:0007669"/>
    <property type="project" value="TreeGrafter"/>
</dbReference>
<name>A0A9P0GUJ0_NEZVI</name>
<keyword evidence="3" id="KW-0539">Nucleus</keyword>
<dbReference type="PANTHER" id="PTHR22940:SF5">
    <property type="entry name" value="PROTEIN TIMELESS"/>
    <property type="match status" value="1"/>
</dbReference>
<dbReference type="GO" id="GO:0000076">
    <property type="term" value="P:DNA replication checkpoint signaling"/>
    <property type="evidence" value="ECO:0007669"/>
    <property type="project" value="TreeGrafter"/>
</dbReference>